<dbReference type="InParanoid" id="B9IEW1"/>
<reference evidence="2 3" key="1">
    <citation type="journal article" date="2006" name="Science">
        <title>The genome of black cottonwood, Populus trichocarpa (Torr. &amp; Gray).</title>
        <authorList>
            <person name="Tuskan G.A."/>
            <person name="Difazio S."/>
            <person name="Jansson S."/>
            <person name="Bohlmann J."/>
            <person name="Grigoriev I."/>
            <person name="Hellsten U."/>
            <person name="Putnam N."/>
            <person name="Ralph S."/>
            <person name="Rombauts S."/>
            <person name="Salamov A."/>
            <person name="Schein J."/>
            <person name="Sterck L."/>
            <person name="Aerts A."/>
            <person name="Bhalerao R.R."/>
            <person name="Bhalerao R.P."/>
            <person name="Blaudez D."/>
            <person name="Boerjan W."/>
            <person name="Brun A."/>
            <person name="Brunner A."/>
            <person name="Busov V."/>
            <person name="Campbell M."/>
            <person name="Carlson J."/>
            <person name="Chalot M."/>
            <person name="Chapman J."/>
            <person name="Chen G.L."/>
            <person name="Cooper D."/>
            <person name="Coutinho P.M."/>
            <person name="Couturier J."/>
            <person name="Covert S."/>
            <person name="Cronk Q."/>
            <person name="Cunningham R."/>
            <person name="Davis J."/>
            <person name="Degroeve S."/>
            <person name="Dejardin A."/>
            <person name="Depamphilis C."/>
            <person name="Detter J."/>
            <person name="Dirks B."/>
            <person name="Dubchak I."/>
            <person name="Duplessis S."/>
            <person name="Ehlting J."/>
            <person name="Ellis B."/>
            <person name="Gendler K."/>
            <person name="Goodstein D."/>
            <person name="Gribskov M."/>
            <person name="Grimwood J."/>
            <person name="Groover A."/>
            <person name="Gunter L."/>
            <person name="Hamberger B."/>
            <person name="Heinze B."/>
            <person name="Helariutta Y."/>
            <person name="Henrissat B."/>
            <person name="Holligan D."/>
            <person name="Holt R."/>
            <person name="Huang W."/>
            <person name="Islam-Faridi N."/>
            <person name="Jones S."/>
            <person name="Jones-Rhoades M."/>
            <person name="Jorgensen R."/>
            <person name="Joshi C."/>
            <person name="Kangasjarvi J."/>
            <person name="Karlsson J."/>
            <person name="Kelleher C."/>
            <person name="Kirkpatrick R."/>
            <person name="Kirst M."/>
            <person name="Kohler A."/>
            <person name="Kalluri U."/>
            <person name="Larimer F."/>
            <person name="Leebens-Mack J."/>
            <person name="Leple J.C."/>
            <person name="Locascio P."/>
            <person name="Lou Y."/>
            <person name="Lucas S."/>
            <person name="Martin F."/>
            <person name="Montanini B."/>
            <person name="Napoli C."/>
            <person name="Nelson D.R."/>
            <person name="Nelson C."/>
            <person name="Nieminen K."/>
            <person name="Nilsson O."/>
            <person name="Pereda V."/>
            <person name="Peter G."/>
            <person name="Philippe R."/>
            <person name="Pilate G."/>
            <person name="Poliakov A."/>
            <person name="Razumovskaya J."/>
            <person name="Richardson P."/>
            <person name="Rinaldi C."/>
            <person name="Ritland K."/>
            <person name="Rouze P."/>
            <person name="Ryaboy D."/>
            <person name="Schmutz J."/>
            <person name="Schrader J."/>
            <person name="Segerman B."/>
            <person name="Shin H."/>
            <person name="Siddiqui A."/>
            <person name="Sterky F."/>
            <person name="Terry A."/>
            <person name="Tsai C.J."/>
            <person name="Uberbacher E."/>
            <person name="Unneberg P."/>
            <person name="Vahala J."/>
            <person name="Wall K."/>
            <person name="Wessler S."/>
            <person name="Yang G."/>
            <person name="Yin T."/>
            <person name="Douglas C."/>
            <person name="Marra M."/>
            <person name="Sandberg G."/>
            <person name="Van de Peer Y."/>
            <person name="Rokhsar D."/>
        </authorList>
    </citation>
    <scope>NUCLEOTIDE SEQUENCE [LARGE SCALE GENOMIC DNA]</scope>
    <source>
        <strain evidence="3">cv. Nisqually</strain>
    </source>
</reference>
<proteinExistence type="predicted"/>
<organism evidence="2 3">
    <name type="scientific">Populus trichocarpa</name>
    <name type="common">Western balsam poplar</name>
    <name type="synonym">Populus balsamifera subsp. trichocarpa</name>
    <dbReference type="NCBI Taxonomy" id="3694"/>
    <lineage>
        <taxon>Eukaryota</taxon>
        <taxon>Viridiplantae</taxon>
        <taxon>Streptophyta</taxon>
        <taxon>Embryophyta</taxon>
        <taxon>Tracheophyta</taxon>
        <taxon>Spermatophyta</taxon>
        <taxon>Magnoliopsida</taxon>
        <taxon>eudicotyledons</taxon>
        <taxon>Gunneridae</taxon>
        <taxon>Pentapetalae</taxon>
        <taxon>rosids</taxon>
        <taxon>fabids</taxon>
        <taxon>Malpighiales</taxon>
        <taxon>Salicaceae</taxon>
        <taxon>Saliceae</taxon>
        <taxon>Populus</taxon>
    </lineage>
</organism>
<dbReference type="Proteomes" id="UP000006729">
    <property type="component" value="Chromosome 15"/>
</dbReference>
<dbReference type="AlphaFoldDB" id="B9IEW1"/>
<dbReference type="HOGENOM" id="CLU_1565502_0_0_1"/>
<protein>
    <submittedName>
        <fullName evidence="2">Uncharacterized protein</fullName>
    </submittedName>
</protein>
<accession>B9IEW1</accession>
<evidence type="ECO:0000313" key="2">
    <source>
        <dbReference type="EMBL" id="PNT01074.1"/>
    </source>
</evidence>
<evidence type="ECO:0000313" key="3">
    <source>
        <dbReference type="Proteomes" id="UP000006729"/>
    </source>
</evidence>
<feature type="compositionally biased region" description="Polar residues" evidence="1">
    <location>
        <begin position="162"/>
        <end position="171"/>
    </location>
</feature>
<name>B9IEW1_POPTR</name>
<feature type="compositionally biased region" description="Basic and acidic residues" evidence="1">
    <location>
        <begin position="151"/>
        <end position="161"/>
    </location>
</feature>
<sequence length="171" mass="19211">MEKKAKKIPSTLQERTIHTAAKTVVSKPPNPAYRDERSFAAVVSNAKPSDDSHKIISVTYVPSSYDRNWLRAGLDKSEDLEAHFISGESMDKLDVWEPLLENDEAHADMVDNVPETLECPCGPYAGNYKQSFASFISPIADPYELQEMEANQERLHRETRSQLKGQGTKSN</sequence>
<evidence type="ECO:0000256" key="1">
    <source>
        <dbReference type="SAM" id="MobiDB-lite"/>
    </source>
</evidence>
<dbReference type="EMBL" id="CM009304">
    <property type="protein sequence ID" value="PNT01074.1"/>
    <property type="molecule type" value="Genomic_DNA"/>
</dbReference>
<gene>
    <name evidence="2" type="ORF">POPTR_015G081200</name>
</gene>
<feature type="region of interest" description="Disordered" evidence="1">
    <location>
        <begin position="148"/>
        <end position="171"/>
    </location>
</feature>
<keyword evidence="3" id="KW-1185">Reference proteome</keyword>